<proteinExistence type="predicted"/>
<dbReference type="InterPro" id="IPR041489">
    <property type="entry name" value="PDZ_6"/>
</dbReference>
<dbReference type="PROSITE" id="PS50106">
    <property type="entry name" value="PDZ"/>
    <property type="match status" value="1"/>
</dbReference>
<dbReference type="AlphaFoldDB" id="A0A7S4P971"/>
<dbReference type="InterPro" id="IPR036034">
    <property type="entry name" value="PDZ_sf"/>
</dbReference>
<reference evidence="3" key="1">
    <citation type="submission" date="2021-01" db="EMBL/GenBank/DDBJ databases">
        <authorList>
            <person name="Corre E."/>
            <person name="Pelletier E."/>
            <person name="Niang G."/>
            <person name="Scheremetjew M."/>
            <person name="Finn R."/>
            <person name="Kale V."/>
            <person name="Holt S."/>
            <person name="Cochrane G."/>
            <person name="Meng A."/>
            <person name="Brown T."/>
            <person name="Cohen L."/>
        </authorList>
    </citation>
    <scope>NUCLEOTIDE SEQUENCE</scope>
    <source>
        <strain evidence="3">CCMP 2712</strain>
    </source>
</reference>
<dbReference type="InterPro" id="IPR001478">
    <property type="entry name" value="PDZ"/>
</dbReference>
<sequence length="145" mass="15187">MSFPWFDCCDCRTGKKGYPPDGLGNLGADKLCGVGITFVEDTNGALYVKNLVPDGSAARSGQIQIGDVLFEVNGTNVYCEKPEAIGNLLLGTEGSPVELVFKRASTGSLHRVTLYRTSAATSPAAQAQGASLQKGNGFSSPAKRL</sequence>
<dbReference type="Pfam" id="PF17820">
    <property type="entry name" value="PDZ_6"/>
    <property type="match status" value="1"/>
</dbReference>
<dbReference type="EMBL" id="HBKN01039806">
    <property type="protein sequence ID" value="CAE2327579.1"/>
    <property type="molecule type" value="Transcribed_RNA"/>
</dbReference>
<organism evidence="3">
    <name type="scientific">Guillardia theta</name>
    <name type="common">Cryptophyte</name>
    <name type="synonym">Cryptomonas phi</name>
    <dbReference type="NCBI Taxonomy" id="55529"/>
    <lineage>
        <taxon>Eukaryota</taxon>
        <taxon>Cryptophyceae</taxon>
        <taxon>Pyrenomonadales</taxon>
        <taxon>Geminigeraceae</taxon>
        <taxon>Guillardia</taxon>
    </lineage>
</organism>
<evidence type="ECO:0000256" key="1">
    <source>
        <dbReference type="SAM" id="MobiDB-lite"/>
    </source>
</evidence>
<feature type="domain" description="PDZ" evidence="2">
    <location>
        <begin position="34"/>
        <end position="77"/>
    </location>
</feature>
<feature type="region of interest" description="Disordered" evidence="1">
    <location>
        <begin position="125"/>
        <end position="145"/>
    </location>
</feature>
<gene>
    <name evidence="3" type="ORF">GTHE00462_LOCUS31141</name>
</gene>
<evidence type="ECO:0000259" key="2">
    <source>
        <dbReference type="PROSITE" id="PS50106"/>
    </source>
</evidence>
<dbReference type="Gene3D" id="2.30.42.10">
    <property type="match status" value="1"/>
</dbReference>
<evidence type="ECO:0000313" key="3">
    <source>
        <dbReference type="EMBL" id="CAE2327579.1"/>
    </source>
</evidence>
<accession>A0A7S4P971</accession>
<protein>
    <recommendedName>
        <fullName evidence="2">PDZ domain-containing protein</fullName>
    </recommendedName>
</protein>
<name>A0A7S4P971_GUITH</name>
<dbReference type="SMART" id="SM00228">
    <property type="entry name" value="PDZ"/>
    <property type="match status" value="1"/>
</dbReference>
<dbReference type="SUPFAM" id="SSF50156">
    <property type="entry name" value="PDZ domain-like"/>
    <property type="match status" value="1"/>
</dbReference>
<dbReference type="CDD" id="cd06782">
    <property type="entry name" value="cpPDZ_CPP-like"/>
    <property type="match status" value="1"/>
</dbReference>